<keyword evidence="2" id="KW-1185">Reference proteome</keyword>
<evidence type="ECO:0008006" key="3">
    <source>
        <dbReference type="Google" id="ProtNLM"/>
    </source>
</evidence>
<dbReference type="Proteomes" id="UP000297245">
    <property type="component" value="Unassembled WGS sequence"/>
</dbReference>
<evidence type="ECO:0000313" key="2">
    <source>
        <dbReference type="Proteomes" id="UP000297245"/>
    </source>
</evidence>
<evidence type="ECO:0000313" key="1">
    <source>
        <dbReference type="EMBL" id="THV01458.1"/>
    </source>
</evidence>
<dbReference type="AlphaFoldDB" id="A0A4S8MFN5"/>
<protein>
    <recommendedName>
        <fullName evidence="3">Fungal STAND N-terminal Goodbye domain-containing protein</fullName>
    </recommendedName>
</protein>
<reference evidence="1 2" key="1">
    <citation type="journal article" date="2019" name="Nat. Ecol. Evol.">
        <title>Megaphylogeny resolves global patterns of mushroom evolution.</title>
        <authorList>
            <person name="Varga T."/>
            <person name="Krizsan K."/>
            <person name="Foldi C."/>
            <person name="Dima B."/>
            <person name="Sanchez-Garcia M."/>
            <person name="Sanchez-Ramirez S."/>
            <person name="Szollosi G.J."/>
            <person name="Szarkandi J.G."/>
            <person name="Papp V."/>
            <person name="Albert L."/>
            <person name="Andreopoulos W."/>
            <person name="Angelini C."/>
            <person name="Antonin V."/>
            <person name="Barry K.W."/>
            <person name="Bougher N.L."/>
            <person name="Buchanan P."/>
            <person name="Buyck B."/>
            <person name="Bense V."/>
            <person name="Catcheside P."/>
            <person name="Chovatia M."/>
            <person name="Cooper J."/>
            <person name="Damon W."/>
            <person name="Desjardin D."/>
            <person name="Finy P."/>
            <person name="Geml J."/>
            <person name="Haridas S."/>
            <person name="Hughes K."/>
            <person name="Justo A."/>
            <person name="Karasinski D."/>
            <person name="Kautmanova I."/>
            <person name="Kiss B."/>
            <person name="Kocsube S."/>
            <person name="Kotiranta H."/>
            <person name="LaButti K.M."/>
            <person name="Lechner B.E."/>
            <person name="Liimatainen K."/>
            <person name="Lipzen A."/>
            <person name="Lukacs Z."/>
            <person name="Mihaltcheva S."/>
            <person name="Morgado L.N."/>
            <person name="Niskanen T."/>
            <person name="Noordeloos M.E."/>
            <person name="Ohm R.A."/>
            <person name="Ortiz-Santana B."/>
            <person name="Ovrebo C."/>
            <person name="Racz N."/>
            <person name="Riley R."/>
            <person name="Savchenko A."/>
            <person name="Shiryaev A."/>
            <person name="Soop K."/>
            <person name="Spirin V."/>
            <person name="Szebenyi C."/>
            <person name="Tomsovsky M."/>
            <person name="Tulloss R.E."/>
            <person name="Uehling J."/>
            <person name="Grigoriev I.V."/>
            <person name="Vagvolgyi C."/>
            <person name="Papp T."/>
            <person name="Martin F.M."/>
            <person name="Miettinen O."/>
            <person name="Hibbett D.S."/>
            <person name="Nagy L.G."/>
        </authorList>
    </citation>
    <scope>NUCLEOTIDE SEQUENCE [LARGE SCALE GENOMIC DNA]</scope>
    <source>
        <strain evidence="1 2">CBS 962.96</strain>
    </source>
</reference>
<dbReference type="EMBL" id="ML179090">
    <property type="protein sequence ID" value="THV01458.1"/>
    <property type="molecule type" value="Genomic_DNA"/>
</dbReference>
<gene>
    <name evidence="1" type="ORF">K435DRAFT_836847</name>
</gene>
<dbReference type="OrthoDB" id="3266026at2759"/>
<accession>A0A4S8MFN5</accession>
<proteinExistence type="predicted"/>
<name>A0A4S8MFN5_DENBC</name>
<organism evidence="1 2">
    <name type="scientific">Dendrothele bispora (strain CBS 962.96)</name>
    <dbReference type="NCBI Taxonomy" id="1314807"/>
    <lineage>
        <taxon>Eukaryota</taxon>
        <taxon>Fungi</taxon>
        <taxon>Dikarya</taxon>
        <taxon>Basidiomycota</taxon>
        <taxon>Agaricomycotina</taxon>
        <taxon>Agaricomycetes</taxon>
        <taxon>Agaricomycetidae</taxon>
        <taxon>Agaricales</taxon>
        <taxon>Agaricales incertae sedis</taxon>
        <taxon>Dendrothele</taxon>
    </lineage>
</organism>
<sequence>MSSSSPGSGSKLSRLRRRIAKTSMPRLKFLRHSNSRAAASSPSYSDRLASVIQSAEDYPDLKALAGIVNVLYSNVNRSNGSKKRALSRIILFSDRRFVDQRSVEILEAVFNAIPDPSQISPEMHTEISDLTTLFRNINRCFDPMRTKMPRILRSQLDTAYSKFVPGKKPRTLKALRIFRGVSVASVADISITTLQVIGRASDAFPPLKSVVGGALALLDVTQGANASKLRARQLGQQISNILEKLPPGSDGYTELESLLITKRTLSAGPSLRHELDKLELSRQSFFMRFKNLNRDKEFLSTAQTDFEHVMRKIMLTRAFPPESAQFRTRILYVMIFSASLVSFDFCPSITRYSATDLRFGLLDQP</sequence>